<feature type="region of interest" description="Disordered" evidence="1">
    <location>
        <begin position="1"/>
        <end position="41"/>
    </location>
</feature>
<dbReference type="EnsemblPlants" id="PGSC0003DMT400088312">
    <property type="protein sequence ID" value="PGSC0003DMT400088312"/>
    <property type="gene ID" value="PGSC0003DMG400037883"/>
</dbReference>
<dbReference type="InParanoid" id="M1DFP3"/>
<feature type="compositionally biased region" description="Basic and acidic residues" evidence="1">
    <location>
        <begin position="7"/>
        <end position="41"/>
    </location>
</feature>
<dbReference type="PaxDb" id="4113-PGSC0003DMT400088312"/>
<accession>M1DFP3</accession>
<keyword evidence="3" id="KW-1185">Reference proteome</keyword>
<dbReference type="AlphaFoldDB" id="M1DFP3"/>
<feature type="region of interest" description="Disordered" evidence="1">
    <location>
        <begin position="84"/>
        <end position="120"/>
    </location>
</feature>
<proteinExistence type="predicted"/>
<name>M1DFP3_SOLTU</name>
<evidence type="ECO:0000256" key="1">
    <source>
        <dbReference type="SAM" id="MobiDB-lite"/>
    </source>
</evidence>
<dbReference type="Proteomes" id="UP000011115">
    <property type="component" value="Unassembled WGS sequence"/>
</dbReference>
<dbReference type="Gramene" id="PGSC0003DMT400088312">
    <property type="protein sequence ID" value="PGSC0003DMT400088312"/>
    <property type="gene ID" value="PGSC0003DMG400037883"/>
</dbReference>
<dbReference type="HOGENOM" id="CLU_029307_7_3_1"/>
<evidence type="ECO:0000313" key="2">
    <source>
        <dbReference type="EnsemblPlants" id="PGSC0003DMT400088312"/>
    </source>
</evidence>
<reference evidence="3" key="1">
    <citation type="journal article" date="2011" name="Nature">
        <title>Genome sequence and analysis of the tuber crop potato.</title>
        <authorList>
            <consortium name="The Potato Genome Sequencing Consortium"/>
        </authorList>
    </citation>
    <scope>NUCLEOTIDE SEQUENCE [LARGE SCALE GENOMIC DNA]</scope>
    <source>
        <strain evidence="3">cv. DM1-3 516 R44</strain>
    </source>
</reference>
<protein>
    <submittedName>
        <fullName evidence="2">Uncharacterized protein</fullName>
    </submittedName>
</protein>
<organism evidence="2 3">
    <name type="scientific">Solanum tuberosum</name>
    <name type="common">Potato</name>
    <dbReference type="NCBI Taxonomy" id="4113"/>
    <lineage>
        <taxon>Eukaryota</taxon>
        <taxon>Viridiplantae</taxon>
        <taxon>Streptophyta</taxon>
        <taxon>Embryophyta</taxon>
        <taxon>Tracheophyta</taxon>
        <taxon>Spermatophyta</taxon>
        <taxon>Magnoliopsida</taxon>
        <taxon>eudicotyledons</taxon>
        <taxon>Gunneridae</taxon>
        <taxon>Pentapetalae</taxon>
        <taxon>asterids</taxon>
        <taxon>lamiids</taxon>
        <taxon>Solanales</taxon>
        <taxon>Solanaceae</taxon>
        <taxon>Solanoideae</taxon>
        <taxon>Solaneae</taxon>
        <taxon>Solanum</taxon>
    </lineage>
</organism>
<sequence>MARSKIAGRDDPPRHIRAREFRKDEKRAELARKRRYTKEPREKTRIPFDLNVRPCDRSLVNAIHAFRAAQEIDQMIVANLATESKEKANNGDQNNKGPRTIVLLQEDAPGIDDPANRETA</sequence>
<evidence type="ECO:0000313" key="3">
    <source>
        <dbReference type="Proteomes" id="UP000011115"/>
    </source>
</evidence>
<reference evidence="2" key="2">
    <citation type="submission" date="2015-06" db="UniProtKB">
        <authorList>
            <consortium name="EnsemblPlants"/>
        </authorList>
    </citation>
    <scope>IDENTIFICATION</scope>
    <source>
        <strain evidence="2">DM1-3 516 R44</strain>
    </source>
</reference>